<reference evidence="1" key="1">
    <citation type="journal article" date="2014" name="Front. Microbiol.">
        <title>High frequency of phylogenetically diverse reductive dehalogenase-homologous genes in deep subseafloor sedimentary metagenomes.</title>
        <authorList>
            <person name="Kawai M."/>
            <person name="Futagami T."/>
            <person name="Toyoda A."/>
            <person name="Takaki Y."/>
            <person name="Nishi S."/>
            <person name="Hori S."/>
            <person name="Arai W."/>
            <person name="Tsubouchi T."/>
            <person name="Morono Y."/>
            <person name="Uchiyama I."/>
            <person name="Ito T."/>
            <person name="Fujiyama A."/>
            <person name="Inagaki F."/>
            <person name="Takami H."/>
        </authorList>
    </citation>
    <scope>NUCLEOTIDE SEQUENCE</scope>
    <source>
        <strain evidence="1">Expedition CK06-06</strain>
    </source>
</reference>
<gene>
    <name evidence="1" type="ORF">S03H2_31666</name>
</gene>
<evidence type="ECO:0000313" key="1">
    <source>
        <dbReference type="EMBL" id="GAH50082.1"/>
    </source>
</evidence>
<protein>
    <submittedName>
        <fullName evidence="1">Uncharacterized protein</fullName>
    </submittedName>
</protein>
<accession>X1FYL7</accession>
<proteinExistence type="predicted"/>
<name>X1FYL7_9ZZZZ</name>
<feature type="non-terminal residue" evidence="1">
    <location>
        <position position="1"/>
    </location>
</feature>
<dbReference type="EMBL" id="BARU01019214">
    <property type="protein sequence ID" value="GAH50082.1"/>
    <property type="molecule type" value="Genomic_DNA"/>
</dbReference>
<sequence length="176" mass="18488">ITYDSELNYTVDTNTNAQTICSSDEVLLGNGSCISSSGFGGGNGGTQYVSFISTVDGDLKKTTIYLPLGTDSVAAGDAEASWIIDRNITITGILWNVLSNARTSTSEVILMKSTSNKAGFFDTSLSVDIQASTKGSQTGFNVTFSQGDLAVIKYTSTTGGTEIIRDLSITLIGTYD</sequence>
<comment type="caution">
    <text evidence="1">The sequence shown here is derived from an EMBL/GenBank/DDBJ whole genome shotgun (WGS) entry which is preliminary data.</text>
</comment>
<dbReference type="AlphaFoldDB" id="X1FYL7"/>
<organism evidence="1">
    <name type="scientific">marine sediment metagenome</name>
    <dbReference type="NCBI Taxonomy" id="412755"/>
    <lineage>
        <taxon>unclassified sequences</taxon>
        <taxon>metagenomes</taxon>
        <taxon>ecological metagenomes</taxon>
    </lineage>
</organism>